<dbReference type="CDD" id="cd00519">
    <property type="entry name" value="Lipase_3"/>
    <property type="match status" value="1"/>
</dbReference>
<dbReference type="PANTHER" id="PTHR46023">
    <property type="entry name" value="LIPASE CLASS 3 PROTEIN-LIKE"/>
    <property type="match status" value="1"/>
</dbReference>
<organism evidence="3 4">
    <name type="scientific">Rhizodiscina lignyota</name>
    <dbReference type="NCBI Taxonomy" id="1504668"/>
    <lineage>
        <taxon>Eukaryota</taxon>
        <taxon>Fungi</taxon>
        <taxon>Dikarya</taxon>
        <taxon>Ascomycota</taxon>
        <taxon>Pezizomycotina</taxon>
        <taxon>Dothideomycetes</taxon>
        <taxon>Pleosporomycetidae</taxon>
        <taxon>Aulographales</taxon>
        <taxon>Rhizodiscinaceae</taxon>
        <taxon>Rhizodiscina</taxon>
    </lineage>
</organism>
<sequence length="436" mass="47369">MGLCELISSKFDSVISRIDEEIFGEDDLIIYTYPPLHGPAASLQLQRSLSPSRANASPESSSNYFSKVWLYSNSRLPPYLPPIKLYMSTYPLICLAAQYSERVYVKPKGGERENHISAEWRRGTKAMVLKSLPIDDMNTIVFAIRGSQSIMDWCVNYRTAPTPPDGFLDDPGNFCHAGFLGVAKKTASIIAERLRALLQEDPGRSTASLLICGHSAGGAVAQLLYAHMMSQSNEVNSDLKYLTGFFKRVHCVTFGAPPVSLLPLQQPGGSKNRKSLFFSFVNEGDPVVRADKAVVASLLKLYSRPAPTINSEPGRNAACMADLKSSAVLAAAAVGITSKEKANGKVKPPKGASWPVPTTNLPEWNIPPGTLSLGGRLVLLRDTPGAQSNEEVGAFGVTDEQMRSVVFGDPVKHMMRLYARRVEFLATRAVTGQGFG</sequence>
<comment type="caution">
    <text evidence="3">The sequence shown here is derived from an EMBL/GenBank/DDBJ whole genome shotgun (WGS) entry which is preliminary data.</text>
</comment>
<dbReference type="GO" id="GO:0006629">
    <property type="term" value="P:lipid metabolic process"/>
    <property type="evidence" value="ECO:0007669"/>
    <property type="project" value="InterPro"/>
</dbReference>
<proteinExistence type="predicted"/>
<evidence type="ECO:0000259" key="2">
    <source>
        <dbReference type="Pfam" id="PF01764"/>
    </source>
</evidence>
<gene>
    <name evidence="3" type="ORF">NA57DRAFT_36514</name>
</gene>
<dbReference type="EMBL" id="ML978124">
    <property type="protein sequence ID" value="KAF2100637.1"/>
    <property type="molecule type" value="Genomic_DNA"/>
</dbReference>
<dbReference type="OrthoDB" id="438440at2759"/>
<keyword evidence="4" id="KW-1185">Reference proteome</keyword>
<dbReference type="AlphaFoldDB" id="A0A9P4ILJ1"/>
<accession>A0A9P4ILJ1</accession>
<dbReference type="SUPFAM" id="SSF53474">
    <property type="entry name" value="alpha/beta-Hydrolases"/>
    <property type="match status" value="1"/>
</dbReference>
<feature type="region of interest" description="Disordered" evidence="1">
    <location>
        <begin position="342"/>
        <end position="361"/>
    </location>
</feature>
<evidence type="ECO:0000313" key="4">
    <source>
        <dbReference type="Proteomes" id="UP000799772"/>
    </source>
</evidence>
<name>A0A9P4ILJ1_9PEZI</name>
<dbReference type="InterPro" id="IPR002921">
    <property type="entry name" value="Fungal_lipase-type"/>
</dbReference>
<evidence type="ECO:0000256" key="1">
    <source>
        <dbReference type="SAM" id="MobiDB-lite"/>
    </source>
</evidence>
<protein>
    <submittedName>
        <fullName evidence="3">Alpha/beta-hydrolase</fullName>
    </submittedName>
</protein>
<dbReference type="Pfam" id="PF01764">
    <property type="entry name" value="Lipase_3"/>
    <property type="match status" value="1"/>
</dbReference>
<reference evidence="3" key="1">
    <citation type="journal article" date="2020" name="Stud. Mycol.">
        <title>101 Dothideomycetes genomes: a test case for predicting lifestyles and emergence of pathogens.</title>
        <authorList>
            <person name="Haridas S."/>
            <person name="Albert R."/>
            <person name="Binder M."/>
            <person name="Bloem J."/>
            <person name="Labutti K."/>
            <person name="Salamov A."/>
            <person name="Andreopoulos B."/>
            <person name="Baker S."/>
            <person name="Barry K."/>
            <person name="Bills G."/>
            <person name="Bluhm B."/>
            <person name="Cannon C."/>
            <person name="Castanera R."/>
            <person name="Culley D."/>
            <person name="Daum C."/>
            <person name="Ezra D."/>
            <person name="Gonzalez J."/>
            <person name="Henrissat B."/>
            <person name="Kuo A."/>
            <person name="Liang C."/>
            <person name="Lipzen A."/>
            <person name="Lutzoni F."/>
            <person name="Magnuson J."/>
            <person name="Mondo S."/>
            <person name="Nolan M."/>
            <person name="Ohm R."/>
            <person name="Pangilinan J."/>
            <person name="Park H.-J."/>
            <person name="Ramirez L."/>
            <person name="Alfaro M."/>
            <person name="Sun H."/>
            <person name="Tritt A."/>
            <person name="Yoshinaga Y."/>
            <person name="Zwiers L.-H."/>
            <person name="Turgeon B."/>
            <person name="Goodwin S."/>
            <person name="Spatafora J."/>
            <person name="Crous P."/>
            <person name="Grigoriev I."/>
        </authorList>
    </citation>
    <scope>NUCLEOTIDE SEQUENCE</scope>
    <source>
        <strain evidence="3">CBS 133067</strain>
    </source>
</reference>
<dbReference type="PANTHER" id="PTHR46023:SF6">
    <property type="entry name" value="LIPASE CLASS 3 FAMILY PROTEIN"/>
    <property type="match status" value="1"/>
</dbReference>
<feature type="domain" description="Fungal lipase-type" evidence="2">
    <location>
        <begin position="141"/>
        <end position="290"/>
    </location>
</feature>
<evidence type="ECO:0000313" key="3">
    <source>
        <dbReference type="EMBL" id="KAF2100637.1"/>
    </source>
</evidence>
<dbReference type="Proteomes" id="UP000799772">
    <property type="component" value="Unassembled WGS sequence"/>
</dbReference>
<dbReference type="InterPro" id="IPR029058">
    <property type="entry name" value="AB_hydrolase_fold"/>
</dbReference>
<dbReference type="Gene3D" id="3.40.50.1820">
    <property type="entry name" value="alpha/beta hydrolase"/>
    <property type="match status" value="1"/>
</dbReference>